<evidence type="ECO:0000259" key="1">
    <source>
        <dbReference type="Pfam" id="PF00856"/>
    </source>
</evidence>
<evidence type="ECO:0000313" key="3">
    <source>
        <dbReference type="Proteomes" id="UP000688947"/>
    </source>
</evidence>
<dbReference type="EMBL" id="JAENGZ010000354">
    <property type="protein sequence ID" value="KAG6961276.1"/>
    <property type="molecule type" value="Genomic_DNA"/>
</dbReference>
<protein>
    <recommendedName>
        <fullName evidence="1">SET domain-containing protein</fullName>
    </recommendedName>
</protein>
<dbReference type="AlphaFoldDB" id="A0A8T1UE99"/>
<feature type="domain" description="SET" evidence="1">
    <location>
        <begin position="4"/>
        <end position="39"/>
    </location>
</feature>
<dbReference type="Pfam" id="PF00856">
    <property type="entry name" value="SET"/>
    <property type="match status" value="1"/>
</dbReference>
<dbReference type="CDD" id="cd08161">
    <property type="entry name" value="SET"/>
    <property type="match status" value="1"/>
</dbReference>
<proteinExistence type="predicted"/>
<dbReference type="Proteomes" id="UP000688947">
    <property type="component" value="Unassembled WGS sequence"/>
</dbReference>
<dbReference type="OrthoDB" id="109758at2759"/>
<reference evidence="2" key="1">
    <citation type="submission" date="2021-01" db="EMBL/GenBank/DDBJ databases">
        <title>Phytophthora aleatoria, a newly-described species from Pinus radiata is distinct from Phytophthora cactorum isolates based on comparative genomics.</title>
        <authorList>
            <person name="Mcdougal R."/>
            <person name="Panda P."/>
            <person name="Williams N."/>
            <person name="Studholme D.J."/>
        </authorList>
    </citation>
    <scope>NUCLEOTIDE SEQUENCE</scope>
    <source>
        <strain evidence="2">NZFS 3830</strain>
    </source>
</reference>
<accession>A0A8T1UE99</accession>
<evidence type="ECO:0000313" key="2">
    <source>
        <dbReference type="EMBL" id="KAG6961276.1"/>
    </source>
</evidence>
<organism evidence="2 3">
    <name type="scientific">Phytophthora cactorum</name>
    <dbReference type="NCBI Taxonomy" id="29920"/>
    <lineage>
        <taxon>Eukaryota</taxon>
        <taxon>Sar</taxon>
        <taxon>Stramenopiles</taxon>
        <taxon>Oomycota</taxon>
        <taxon>Peronosporomycetes</taxon>
        <taxon>Peronosporales</taxon>
        <taxon>Peronosporaceae</taxon>
        <taxon>Phytophthora</taxon>
    </lineage>
</organism>
<dbReference type="InterPro" id="IPR001214">
    <property type="entry name" value="SET_dom"/>
</dbReference>
<sequence length="95" mass="10381">MCSESRFANHSCWPNCGLFENDWANTTRLGIFATPNIPPLKCSHSDTVILPGVCPTASALFASLNCSGDFAYARDDYYCQGSPTCKVVLQLLVRT</sequence>
<name>A0A8T1UE99_9STRA</name>
<comment type="caution">
    <text evidence="2">The sequence shown here is derived from an EMBL/GenBank/DDBJ whole genome shotgun (WGS) entry which is preliminary data.</text>
</comment>
<gene>
    <name evidence="2" type="ORF">JG687_00007783</name>
</gene>